<keyword evidence="1" id="KW-0812">Transmembrane</keyword>
<proteinExistence type="predicted"/>
<accession>A0A2S2QMJ0</accession>
<evidence type="ECO:0000256" key="1">
    <source>
        <dbReference type="SAM" id="Phobius"/>
    </source>
</evidence>
<dbReference type="Pfam" id="PF07898">
    <property type="entry name" value="DUF1676"/>
    <property type="match status" value="1"/>
</dbReference>
<sequence>MNARARPDGRSERPVSSEIAYKGVRPTRRFHFIGGPVKTRVVCGFPSVSASNNKPTCVPYRPPFRFRSRVPFYFYFFSTPVHFANTMIANKFTVFTAVAVLSVMAVAGSPVAQKSGGGDDDANRLQYAVVREEELVQKLNAKCAAQDVSSCVMLKLVTYMNKLMKKNTLEFGDMMEIAKKDGPAGEPSSVDVEETVSVDSAARGYSDESAFGQVMAEKLWRYVQTRSLKIKLLPEADFVVSASPEQDGSLNFGMSYRSGKDMESGRGKNKNMGPMMAAMMMKMGMLKVLAFKVLALLVGKALLISKLAFLLATIIGLKKLFSQQKHVTYEVVAHPHHESHGSDSYSSAGWGRSSSEAAHNMAYSGQTH</sequence>
<keyword evidence="1" id="KW-1133">Transmembrane helix</keyword>
<evidence type="ECO:0000313" key="2">
    <source>
        <dbReference type="EMBL" id="MBY78908.1"/>
    </source>
</evidence>
<gene>
    <name evidence="2" type="ORF">g.46085</name>
</gene>
<feature type="transmembrane region" description="Helical" evidence="1">
    <location>
        <begin position="94"/>
        <end position="112"/>
    </location>
</feature>
<dbReference type="OrthoDB" id="6630571at2759"/>
<dbReference type="PANTHER" id="PTHR21879:SF3">
    <property type="entry name" value="FI03378P"/>
    <property type="match status" value="1"/>
</dbReference>
<reference evidence="2" key="1">
    <citation type="submission" date="2018-04" db="EMBL/GenBank/DDBJ databases">
        <title>Transcriptome assembly of Sipha flava.</title>
        <authorList>
            <person name="Scully E.D."/>
            <person name="Geib S.M."/>
            <person name="Palmer N.A."/>
            <person name="Koch K."/>
            <person name="Bradshaw J."/>
            <person name="Heng-Moss T."/>
            <person name="Sarath G."/>
        </authorList>
    </citation>
    <scope>NUCLEOTIDE SEQUENCE</scope>
</reference>
<dbReference type="InterPro" id="IPR012464">
    <property type="entry name" value="DUF1676"/>
</dbReference>
<feature type="transmembrane region" description="Helical" evidence="1">
    <location>
        <begin position="289"/>
        <end position="317"/>
    </location>
</feature>
<feature type="transmembrane region" description="Helical" evidence="1">
    <location>
        <begin position="70"/>
        <end position="88"/>
    </location>
</feature>
<dbReference type="EMBL" id="GGMS01009705">
    <property type="protein sequence ID" value="MBY78908.1"/>
    <property type="molecule type" value="Transcribed_RNA"/>
</dbReference>
<dbReference type="PANTHER" id="PTHR21879">
    <property type="entry name" value="FI03362P-RELATED-RELATED"/>
    <property type="match status" value="1"/>
</dbReference>
<dbReference type="AlphaFoldDB" id="A0A2S2QMJ0"/>
<name>A0A2S2QMJ0_9HEMI</name>
<protein>
    <submittedName>
        <fullName evidence="2">Uncharacterized protein</fullName>
    </submittedName>
</protein>
<keyword evidence="1" id="KW-0472">Membrane</keyword>
<dbReference type="GO" id="GO:0016020">
    <property type="term" value="C:membrane"/>
    <property type="evidence" value="ECO:0007669"/>
    <property type="project" value="TreeGrafter"/>
</dbReference>
<organism evidence="2">
    <name type="scientific">Sipha flava</name>
    <name type="common">yellow sugarcane aphid</name>
    <dbReference type="NCBI Taxonomy" id="143950"/>
    <lineage>
        <taxon>Eukaryota</taxon>
        <taxon>Metazoa</taxon>
        <taxon>Ecdysozoa</taxon>
        <taxon>Arthropoda</taxon>
        <taxon>Hexapoda</taxon>
        <taxon>Insecta</taxon>
        <taxon>Pterygota</taxon>
        <taxon>Neoptera</taxon>
        <taxon>Paraneoptera</taxon>
        <taxon>Hemiptera</taxon>
        <taxon>Sternorrhyncha</taxon>
        <taxon>Aphidomorpha</taxon>
        <taxon>Aphidoidea</taxon>
        <taxon>Aphididae</taxon>
        <taxon>Sipha</taxon>
    </lineage>
</organism>